<dbReference type="OrthoDB" id="6332833at2"/>
<protein>
    <submittedName>
        <fullName evidence="2">Uncharacterized protein</fullName>
    </submittedName>
</protein>
<dbReference type="Proteomes" id="UP000262073">
    <property type="component" value="Chromosome"/>
</dbReference>
<feature type="transmembrane region" description="Helical" evidence="1">
    <location>
        <begin position="25"/>
        <end position="45"/>
    </location>
</feature>
<accession>A0A346NHH0</accession>
<name>A0A346NHH0_9ALTE</name>
<gene>
    <name evidence="2" type="ORF">D0Y50_00485</name>
</gene>
<sequence>MNKSDDNTPPLLSARFSLPVSWRRFKWGLALFMVGAALLILGGYLHPIMKWASITILLLGFSLAMAGYAGIFWHRIRGLNPRRSRRGDD</sequence>
<evidence type="ECO:0000256" key="1">
    <source>
        <dbReference type="SAM" id="Phobius"/>
    </source>
</evidence>
<keyword evidence="1" id="KW-1133">Transmembrane helix</keyword>
<dbReference type="EMBL" id="CP031769">
    <property type="protein sequence ID" value="AXR04977.1"/>
    <property type="molecule type" value="Genomic_DNA"/>
</dbReference>
<keyword evidence="1" id="KW-0472">Membrane</keyword>
<proteinExistence type="predicted"/>
<keyword evidence="3" id="KW-1185">Reference proteome</keyword>
<organism evidence="2 3">
    <name type="scientific">Salinimonas sediminis</name>
    <dbReference type="NCBI Taxonomy" id="2303538"/>
    <lineage>
        <taxon>Bacteria</taxon>
        <taxon>Pseudomonadati</taxon>
        <taxon>Pseudomonadota</taxon>
        <taxon>Gammaproteobacteria</taxon>
        <taxon>Alteromonadales</taxon>
        <taxon>Alteromonadaceae</taxon>
        <taxon>Alteromonas/Salinimonas group</taxon>
        <taxon>Salinimonas</taxon>
    </lineage>
</organism>
<dbReference type="RefSeq" id="WP_117314965.1">
    <property type="nucleotide sequence ID" value="NZ_CP031769.1"/>
</dbReference>
<reference evidence="2 3" key="1">
    <citation type="submission" date="2018-08" db="EMBL/GenBank/DDBJ databases">
        <title>Salinimonas sediminis sp. nov., a piezophilic bacterium isolated from a deep-sea sediment sample from the New Britain Trench.</title>
        <authorList>
            <person name="Cao J."/>
        </authorList>
    </citation>
    <scope>NUCLEOTIDE SEQUENCE [LARGE SCALE GENOMIC DNA]</scope>
    <source>
        <strain evidence="2 3">N102</strain>
    </source>
</reference>
<feature type="transmembrane region" description="Helical" evidence="1">
    <location>
        <begin position="51"/>
        <end position="73"/>
    </location>
</feature>
<evidence type="ECO:0000313" key="2">
    <source>
        <dbReference type="EMBL" id="AXR04977.1"/>
    </source>
</evidence>
<evidence type="ECO:0000313" key="3">
    <source>
        <dbReference type="Proteomes" id="UP000262073"/>
    </source>
</evidence>
<keyword evidence="1" id="KW-0812">Transmembrane</keyword>
<dbReference type="KEGG" id="salm:D0Y50_00485"/>
<dbReference type="AlphaFoldDB" id="A0A346NHH0"/>